<evidence type="ECO:0000313" key="2">
    <source>
        <dbReference type="Proteomes" id="UP001060170"/>
    </source>
</evidence>
<proteinExistence type="predicted"/>
<reference evidence="1 2" key="3">
    <citation type="journal article" date="2022" name="Microbiol. Spectr.">
        <title>Folding features and dynamics of 3D genome architecture in plant fungal pathogens.</title>
        <authorList>
            <person name="Xia C."/>
        </authorList>
    </citation>
    <scope>NUCLEOTIDE SEQUENCE [LARGE SCALE GENOMIC DNA]</scope>
    <source>
        <strain evidence="1 2">93-210</strain>
    </source>
</reference>
<protein>
    <submittedName>
        <fullName evidence="1">Uncharacterized protein</fullName>
    </submittedName>
</protein>
<keyword evidence="2" id="KW-1185">Reference proteome</keyword>
<comment type="caution">
    <text evidence="1">The sequence shown here is derived from an EMBL/GenBank/DDBJ whole genome shotgun (WGS) entry which is preliminary data.</text>
</comment>
<reference evidence="2" key="2">
    <citation type="journal article" date="2018" name="Mol. Plant Microbe Interact.">
        <title>Genome sequence resources for the wheat stripe rust pathogen (Puccinia striiformis f. sp. tritici) and the barley stripe rust pathogen (Puccinia striiformis f. sp. hordei).</title>
        <authorList>
            <person name="Xia C."/>
            <person name="Wang M."/>
            <person name="Yin C."/>
            <person name="Cornejo O.E."/>
            <person name="Hulbert S.H."/>
            <person name="Chen X."/>
        </authorList>
    </citation>
    <scope>NUCLEOTIDE SEQUENCE [LARGE SCALE GENOMIC DNA]</scope>
    <source>
        <strain evidence="2">93-210</strain>
    </source>
</reference>
<dbReference type="EMBL" id="CM045869">
    <property type="protein sequence ID" value="KAI7955309.1"/>
    <property type="molecule type" value="Genomic_DNA"/>
</dbReference>
<dbReference type="Proteomes" id="UP001060170">
    <property type="component" value="Chromosome 5"/>
</dbReference>
<organism evidence="1 2">
    <name type="scientific">Puccinia striiformis f. sp. tritici</name>
    <dbReference type="NCBI Taxonomy" id="168172"/>
    <lineage>
        <taxon>Eukaryota</taxon>
        <taxon>Fungi</taxon>
        <taxon>Dikarya</taxon>
        <taxon>Basidiomycota</taxon>
        <taxon>Pucciniomycotina</taxon>
        <taxon>Pucciniomycetes</taxon>
        <taxon>Pucciniales</taxon>
        <taxon>Pucciniaceae</taxon>
        <taxon>Puccinia</taxon>
    </lineage>
</organism>
<evidence type="ECO:0000313" key="1">
    <source>
        <dbReference type="EMBL" id="KAI7955309.1"/>
    </source>
</evidence>
<gene>
    <name evidence="1" type="ORF">MJO28_005709</name>
</gene>
<accession>A0ACC0EM67</accession>
<sequence length="242" mass="26842">MLHRWPLFQLDWIHHRVEGRESSQSRRTRIAPAVRGGPRSIRLTIYKWTRIVPLSKSHPQQPPPTHSTKDHLNHPLFSRKHATCPYQMRCTLILSLALSLLVINAPGLTMGHCLKLRSSSPSVQELKSTTLMRRNLCKWLHKGDKKEDDPEESYAKKPEDPSSYGKGGGDEYPGNGDGGDDEWPEKEDGEDDPWGHEDGSSAGENGSKASDGSQKASDPEFKKSGGSDGGSYPSDSSSYSNH</sequence>
<reference evidence="2" key="1">
    <citation type="journal article" date="2018" name="BMC Genomics">
        <title>Genomic insights into host adaptation between the wheat stripe rust pathogen (Puccinia striiformis f. sp. tritici) and the barley stripe rust pathogen (Puccinia striiformis f. sp. hordei).</title>
        <authorList>
            <person name="Xia C."/>
            <person name="Wang M."/>
            <person name="Yin C."/>
            <person name="Cornejo O.E."/>
            <person name="Hulbert S.H."/>
            <person name="Chen X."/>
        </authorList>
    </citation>
    <scope>NUCLEOTIDE SEQUENCE [LARGE SCALE GENOMIC DNA]</scope>
    <source>
        <strain evidence="2">93-210</strain>
    </source>
</reference>
<name>A0ACC0EM67_9BASI</name>